<dbReference type="Gene3D" id="3.50.50.60">
    <property type="entry name" value="FAD/NAD(P)-binding domain"/>
    <property type="match status" value="2"/>
</dbReference>
<evidence type="ECO:0000259" key="6">
    <source>
        <dbReference type="Pfam" id="PF14759"/>
    </source>
</evidence>
<dbReference type="PANTHER" id="PTHR43557">
    <property type="entry name" value="APOPTOSIS-INDUCING FACTOR 1"/>
    <property type="match status" value="1"/>
</dbReference>
<dbReference type="InterPro" id="IPR023753">
    <property type="entry name" value="FAD/NAD-binding_dom"/>
</dbReference>
<dbReference type="InterPro" id="IPR016156">
    <property type="entry name" value="FAD/NAD-linked_Rdtase_dimer_sf"/>
</dbReference>
<protein>
    <submittedName>
        <fullName evidence="7">FAD-dependent oxidoreductase</fullName>
    </submittedName>
</protein>
<keyword evidence="4" id="KW-0560">Oxidoreductase</keyword>
<dbReference type="PRINTS" id="PR00469">
    <property type="entry name" value="PNDRDTASEII"/>
</dbReference>
<accession>A0A291RJI0</accession>
<dbReference type="InterPro" id="IPR036188">
    <property type="entry name" value="FAD/NAD-bd_sf"/>
</dbReference>
<keyword evidence="3" id="KW-0274">FAD</keyword>
<evidence type="ECO:0000256" key="2">
    <source>
        <dbReference type="ARBA" id="ARBA00022630"/>
    </source>
</evidence>
<feature type="domain" description="FAD/NAD(P)-binding" evidence="5">
    <location>
        <begin position="13"/>
        <end position="302"/>
    </location>
</feature>
<evidence type="ECO:0000313" key="7">
    <source>
        <dbReference type="EMBL" id="ATL67726.1"/>
    </source>
</evidence>
<feature type="domain" description="Reductase C-terminal" evidence="6">
    <location>
        <begin position="321"/>
        <end position="385"/>
    </location>
</feature>
<dbReference type="EMBL" id="CP023778">
    <property type="protein sequence ID" value="ATL67726.1"/>
    <property type="molecule type" value="Genomic_DNA"/>
</dbReference>
<proteinExistence type="predicted"/>
<keyword evidence="2" id="KW-0285">Flavoprotein</keyword>
<dbReference type="GO" id="GO:0005737">
    <property type="term" value="C:cytoplasm"/>
    <property type="evidence" value="ECO:0007669"/>
    <property type="project" value="TreeGrafter"/>
</dbReference>
<dbReference type="KEGG" id="ntp:CRH09_17510"/>
<dbReference type="InterPro" id="IPR028202">
    <property type="entry name" value="Reductase_C"/>
</dbReference>
<reference evidence="7 8" key="1">
    <citation type="submission" date="2017-10" db="EMBL/GenBank/DDBJ databases">
        <title>Comparative genomics between pathogenic Norcardia.</title>
        <authorList>
            <person name="Zeng L."/>
        </authorList>
    </citation>
    <scope>NUCLEOTIDE SEQUENCE [LARGE SCALE GENOMIC DNA]</scope>
    <source>
        <strain evidence="7 8">NC_YFY_NT001</strain>
    </source>
</reference>
<dbReference type="SUPFAM" id="SSF55424">
    <property type="entry name" value="FAD/NAD-linked reductases, dimerisation (C-terminal) domain"/>
    <property type="match status" value="1"/>
</dbReference>
<dbReference type="AlphaFoldDB" id="A0A291RJI0"/>
<comment type="cofactor">
    <cofactor evidence="1">
        <name>FAD</name>
        <dbReference type="ChEBI" id="CHEBI:57692"/>
    </cofactor>
</comment>
<dbReference type="PANTHER" id="PTHR43557:SF2">
    <property type="entry name" value="RIESKE DOMAIN-CONTAINING PROTEIN-RELATED"/>
    <property type="match status" value="1"/>
</dbReference>
<evidence type="ECO:0000256" key="3">
    <source>
        <dbReference type="ARBA" id="ARBA00022827"/>
    </source>
</evidence>
<dbReference type="SUPFAM" id="SSF51905">
    <property type="entry name" value="FAD/NAD(P)-binding domain"/>
    <property type="match status" value="1"/>
</dbReference>
<dbReference type="GO" id="GO:0016651">
    <property type="term" value="F:oxidoreductase activity, acting on NAD(P)H"/>
    <property type="evidence" value="ECO:0007669"/>
    <property type="project" value="TreeGrafter"/>
</dbReference>
<gene>
    <name evidence="7" type="ORF">CRH09_17510</name>
</gene>
<evidence type="ECO:0000259" key="5">
    <source>
        <dbReference type="Pfam" id="PF07992"/>
    </source>
</evidence>
<sequence>MPGAGDRAGRVVIAVVGASAAGLTAAQALRREGYDGPLTVIGDEDRMPYDRPPLSKQILSGAWEPERAALPAAVAADWLLGVRATGLDVAGHRLALSTGDSLGYDKLVIATGVTPRRLPFGRCLAGVHVLRTMAEALAFKADLSASRSVVIVGAGFLGCEVAAVARGLGADVTVVDPLPAPMVRQFGPWVGDSIAKLHADHGVRLRLGLGVTGLTGAGRVEGVELADGTVVPADVVLVAIGAVPNTQWLAGSGLSLTDGVDTDSLCRAAPDVVAAGDVASWSHPVSGKRIRVEHRMNATEQGMAAARTLLGKGEPYALVPYFWTDQYDVRIQAYGTFPAGAAHTVAAGEVGAGRFAALFAHGGRITGVLGWNLPRDTRLLRARIGEPAQRR</sequence>
<dbReference type="Pfam" id="PF07992">
    <property type="entry name" value="Pyr_redox_2"/>
    <property type="match status" value="1"/>
</dbReference>
<evidence type="ECO:0000256" key="1">
    <source>
        <dbReference type="ARBA" id="ARBA00001974"/>
    </source>
</evidence>
<name>A0A291RJI0_9NOCA</name>
<dbReference type="Proteomes" id="UP000221961">
    <property type="component" value="Chromosome"/>
</dbReference>
<dbReference type="Pfam" id="PF14759">
    <property type="entry name" value="Reductase_C"/>
    <property type="match status" value="1"/>
</dbReference>
<evidence type="ECO:0000313" key="8">
    <source>
        <dbReference type="Proteomes" id="UP000221961"/>
    </source>
</evidence>
<dbReference type="InterPro" id="IPR050446">
    <property type="entry name" value="FAD-oxidoreductase/Apoptosis"/>
</dbReference>
<dbReference type="Gene3D" id="3.30.390.30">
    <property type="match status" value="1"/>
</dbReference>
<evidence type="ECO:0000256" key="4">
    <source>
        <dbReference type="ARBA" id="ARBA00023002"/>
    </source>
</evidence>
<dbReference type="PRINTS" id="PR00368">
    <property type="entry name" value="FADPNR"/>
</dbReference>
<organism evidence="7 8">
    <name type="scientific">Nocardia terpenica</name>
    <dbReference type="NCBI Taxonomy" id="455432"/>
    <lineage>
        <taxon>Bacteria</taxon>
        <taxon>Bacillati</taxon>
        <taxon>Actinomycetota</taxon>
        <taxon>Actinomycetes</taxon>
        <taxon>Mycobacteriales</taxon>
        <taxon>Nocardiaceae</taxon>
        <taxon>Nocardia</taxon>
    </lineage>
</organism>